<evidence type="ECO:0000313" key="6">
    <source>
        <dbReference type="Proteomes" id="UP000320672"/>
    </source>
</evidence>
<evidence type="ECO:0000256" key="2">
    <source>
        <dbReference type="SAM" id="SignalP"/>
    </source>
</evidence>
<dbReference type="PROSITE" id="PS51257">
    <property type="entry name" value="PROKAR_LIPOPROTEIN"/>
    <property type="match status" value="1"/>
</dbReference>
<dbReference type="Proteomes" id="UP000320672">
    <property type="component" value="Chromosome"/>
</dbReference>
<proteinExistence type="predicted"/>
<dbReference type="GO" id="GO:0003993">
    <property type="term" value="F:acid phosphatase activity"/>
    <property type="evidence" value="ECO:0007669"/>
    <property type="project" value="InterPro"/>
</dbReference>
<evidence type="ECO:0000256" key="1">
    <source>
        <dbReference type="ARBA" id="ARBA00022729"/>
    </source>
</evidence>
<dbReference type="Pfam" id="PF16656">
    <property type="entry name" value="Pur_ac_phosph_N"/>
    <property type="match status" value="1"/>
</dbReference>
<protein>
    <submittedName>
        <fullName evidence="5">Alkaline phosphatase</fullName>
        <ecNumber evidence="5">3.1.3.1</ecNumber>
    </submittedName>
</protein>
<dbReference type="InterPro" id="IPR015914">
    <property type="entry name" value="PAPs_N"/>
</dbReference>
<dbReference type="OrthoDB" id="9809781at2"/>
<feature type="domain" description="Calcineurin-like phosphoesterase" evidence="3">
    <location>
        <begin position="187"/>
        <end position="389"/>
    </location>
</feature>
<dbReference type="Gene3D" id="2.60.120.260">
    <property type="entry name" value="Galactose-binding domain-like"/>
    <property type="match status" value="1"/>
</dbReference>
<dbReference type="InterPro" id="IPR008963">
    <property type="entry name" value="Purple_acid_Pase-like_N"/>
</dbReference>
<dbReference type="RefSeq" id="WP_145354629.1">
    <property type="nucleotide sequence ID" value="NZ_CP036262.1"/>
</dbReference>
<keyword evidence="6" id="KW-1185">Reference proteome</keyword>
<feature type="chain" id="PRO_5021990998" evidence="2">
    <location>
        <begin position="41"/>
        <end position="707"/>
    </location>
</feature>
<feature type="signal peptide" evidence="2">
    <location>
        <begin position="1"/>
        <end position="40"/>
    </location>
</feature>
<accession>A0A517MNN6</accession>
<dbReference type="GO" id="GO:0046872">
    <property type="term" value="F:metal ion binding"/>
    <property type="evidence" value="ECO:0007669"/>
    <property type="project" value="InterPro"/>
</dbReference>
<keyword evidence="5" id="KW-0378">Hydrolase</keyword>
<name>A0A517MNN6_9BACT</name>
<gene>
    <name evidence="5" type="primary">phoA_2</name>
    <name evidence="5" type="ORF">FF011L_53050</name>
</gene>
<organism evidence="5 6">
    <name type="scientific">Roseimaritima multifibrata</name>
    <dbReference type="NCBI Taxonomy" id="1930274"/>
    <lineage>
        <taxon>Bacteria</taxon>
        <taxon>Pseudomonadati</taxon>
        <taxon>Planctomycetota</taxon>
        <taxon>Planctomycetia</taxon>
        <taxon>Pirellulales</taxon>
        <taxon>Pirellulaceae</taxon>
        <taxon>Roseimaritima</taxon>
    </lineage>
</organism>
<dbReference type="Gene3D" id="3.60.21.10">
    <property type="match status" value="1"/>
</dbReference>
<dbReference type="InterPro" id="IPR004843">
    <property type="entry name" value="Calcineurin-like_PHP"/>
</dbReference>
<keyword evidence="1 2" id="KW-0732">Signal</keyword>
<dbReference type="KEGG" id="rml:FF011L_53050"/>
<dbReference type="Pfam" id="PF00149">
    <property type="entry name" value="Metallophos"/>
    <property type="match status" value="1"/>
</dbReference>
<dbReference type="AlphaFoldDB" id="A0A517MNN6"/>
<evidence type="ECO:0000259" key="4">
    <source>
        <dbReference type="Pfam" id="PF16656"/>
    </source>
</evidence>
<dbReference type="GO" id="GO:0004035">
    <property type="term" value="F:alkaline phosphatase activity"/>
    <property type="evidence" value="ECO:0007669"/>
    <property type="project" value="UniProtKB-EC"/>
</dbReference>
<dbReference type="EC" id="3.1.3.1" evidence="5"/>
<dbReference type="InterPro" id="IPR029052">
    <property type="entry name" value="Metallo-depent_PP-like"/>
</dbReference>
<dbReference type="Gene3D" id="2.60.40.380">
    <property type="entry name" value="Purple acid phosphatase-like, N-terminal"/>
    <property type="match status" value="1"/>
</dbReference>
<dbReference type="PANTHER" id="PTHR45867:SF3">
    <property type="entry name" value="ACID PHOSPHATASE TYPE 7"/>
    <property type="match status" value="1"/>
</dbReference>
<dbReference type="PANTHER" id="PTHR45867">
    <property type="entry name" value="PURPLE ACID PHOSPHATASE"/>
    <property type="match status" value="1"/>
</dbReference>
<evidence type="ECO:0000259" key="3">
    <source>
        <dbReference type="Pfam" id="PF00149"/>
    </source>
</evidence>
<sequence length="707" mass="76507" precursor="true">MTKAHSAAAARSRRFSPAAFAWTVCCITAFACVATSIAFAQQQDTEKRGAANAEAVILSRGPYLQLSTPTSISILWRTTEATKPVVRFGTHPDQLDQSVPLSSILIRSAPAAGTEPTEPLPTETVSDATPALHSAPAGTVQYEALLSDLQPATKYYYAVFDGSTTLASGAEFCFRTHPKPSTIEPVRIWVLGDSGTGDSRQAAVYKAMQDYVTKQDRPLDLFLHVGDMAYPSGTDAEFQRNFFDVYRSTLQSTVCWAAMGNHEGKTSKGLLGIGPYYDAYRCPTRGEAGGLASASEAYYSFDYANIHFICLDSHDLDRAPTGVMSQWLRADLEATKQDWIIAFWHHPPYTKGSHDSDKEGALIEMRELIMPVLEAGGVDLVLTGHSHIYERSMLIDGAYQTPTTATGVVLDDGDGDPQGDGAYRKSKGLHAHQGTVQVVAGHGGAKTSRQGTSPVMKRVIVENGSTILDVEGDTLTGVMVDRNGATSDLFSIVKRGSVTPKIVVMPRTLPPFTVAIDKAKRKKSDATPFPKNATQLINPHAKWDYLAGKHAAEDWTAIAVIPEESEGWKTGKPGFGYGDGDDVTELKKMKDSYTVVYARMEFELAPGDKEKIAELGLAIAYDDGFIAYINGEEVLRVGVKDGRGANAGDVKSHEADGYEYFPLPDATKLLVDDDNILSVEGHNVSLGSSDFTLDPYLLAVPKKLNAR</sequence>
<evidence type="ECO:0000313" key="5">
    <source>
        <dbReference type="EMBL" id="QDS96493.1"/>
    </source>
</evidence>
<dbReference type="SUPFAM" id="SSF49363">
    <property type="entry name" value="Purple acid phosphatase, N-terminal domain"/>
    <property type="match status" value="1"/>
</dbReference>
<reference evidence="5 6" key="1">
    <citation type="submission" date="2019-02" db="EMBL/GenBank/DDBJ databases">
        <title>Deep-cultivation of Planctomycetes and their phenomic and genomic characterization uncovers novel biology.</title>
        <authorList>
            <person name="Wiegand S."/>
            <person name="Jogler M."/>
            <person name="Boedeker C."/>
            <person name="Pinto D."/>
            <person name="Vollmers J."/>
            <person name="Rivas-Marin E."/>
            <person name="Kohn T."/>
            <person name="Peeters S.H."/>
            <person name="Heuer A."/>
            <person name="Rast P."/>
            <person name="Oberbeckmann S."/>
            <person name="Bunk B."/>
            <person name="Jeske O."/>
            <person name="Meyerdierks A."/>
            <person name="Storesund J.E."/>
            <person name="Kallscheuer N."/>
            <person name="Luecker S."/>
            <person name="Lage O.M."/>
            <person name="Pohl T."/>
            <person name="Merkel B.J."/>
            <person name="Hornburger P."/>
            <person name="Mueller R.-W."/>
            <person name="Bruemmer F."/>
            <person name="Labrenz M."/>
            <person name="Spormann A.M."/>
            <person name="Op den Camp H."/>
            <person name="Overmann J."/>
            <person name="Amann R."/>
            <person name="Jetten M.S.M."/>
            <person name="Mascher T."/>
            <person name="Medema M.H."/>
            <person name="Devos D.P."/>
            <person name="Kaster A.-K."/>
            <person name="Ovreas L."/>
            <person name="Rohde M."/>
            <person name="Galperin M.Y."/>
            <person name="Jogler C."/>
        </authorList>
    </citation>
    <scope>NUCLEOTIDE SEQUENCE [LARGE SCALE GENOMIC DNA]</scope>
    <source>
        <strain evidence="5 6">FF011L</strain>
    </source>
</reference>
<feature type="domain" description="Purple acid phosphatase N-terminal" evidence="4">
    <location>
        <begin position="63"/>
        <end position="176"/>
    </location>
</feature>
<dbReference type="SUPFAM" id="SSF56300">
    <property type="entry name" value="Metallo-dependent phosphatases"/>
    <property type="match status" value="1"/>
</dbReference>
<dbReference type="EMBL" id="CP036262">
    <property type="protein sequence ID" value="QDS96493.1"/>
    <property type="molecule type" value="Genomic_DNA"/>
</dbReference>